<feature type="region of interest" description="Disordered" evidence="1">
    <location>
        <begin position="75"/>
        <end position="98"/>
    </location>
</feature>
<name>A0A081N9S7_9GAMM</name>
<proteinExistence type="predicted"/>
<protein>
    <submittedName>
        <fullName evidence="2">Uncharacterized protein</fullName>
    </submittedName>
</protein>
<evidence type="ECO:0000313" key="2">
    <source>
        <dbReference type="EMBL" id="KEQ15200.1"/>
    </source>
</evidence>
<sequence length="98" mass="10730">MLCGISCRSSIAKVPSGKVANHISKAKAPSSKTNKPLHKRLAARFSPKSNIKTQKQSPAQALDSLREQIDNETSVMLPTAKKKIPATCHSERKKHPRC</sequence>
<reference evidence="2 3" key="1">
    <citation type="submission" date="2014-06" db="EMBL/GenBank/DDBJ databases">
        <title>Whole Genome Sequences of Three Symbiotic Endozoicomonas Bacteria.</title>
        <authorList>
            <person name="Neave M.J."/>
            <person name="Apprill A."/>
            <person name="Voolstra C.R."/>
        </authorList>
    </citation>
    <scope>NUCLEOTIDE SEQUENCE [LARGE SCALE GENOMIC DNA]</scope>
    <source>
        <strain evidence="2 3">LMG 24815</strain>
    </source>
</reference>
<comment type="caution">
    <text evidence="2">The sequence shown here is derived from an EMBL/GenBank/DDBJ whole genome shotgun (WGS) entry which is preliminary data.</text>
</comment>
<organism evidence="2 3">
    <name type="scientific">Endozoicomonas montiporae</name>
    <dbReference type="NCBI Taxonomy" id="1027273"/>
    <lineage>
        <taxon>Bacteria</taxon>
        <taxon>Pseudomonadati</taxon>
        <taxon>Pseudomonadota</taxon>
        <taxon>Gammaproteobacteria</taxon>
        <taxon>Oceanospirillales</taxon>
        <taxon>Endozoicomonadaceae</taxon>
        <taxon>Endozoicomonas</taxon>
    </lineage>
</organism>
<dbReference type="AlphaFoldDB" id="A0A081N9S7"/>
<accession>A0A081N9S7</accession>
<evidence type="ECO:0000256" key="1">
    <source>
        <dbReference type="SAM" id="MobiDB-lite"/>
    </source>
</evidence>
<dbReference type="Proteomes" id="UP000028006">
    <property type="component" value="Unassembled WGS sequence"/>
</dbReference>
<gene>
    <name evidence="2" type="ORF">GZ77_00420</name>
</gene>
<dbReference type="EMBL" id="JOKG01000001">
    <property type="protein sequence ID" value="KEQ15200.1"/>
    <property type="molecule type" value="Genomic_DNA"/>
</dbReference>
<evidence type="ECO:0000313" key="3">
    <source>
        <dbReference type="Proteomes" id="UP000028006"/>
    </source>
</evidence>
<keyword evidence="3" id="KW-1185">Reference proteome</keyword>